<accession>X1IJN6</accession>
<dbReference type="SUPFAM" id="SSF81301">
    <property type="entry name" value="Nucleotidyltransferase"/>
    <property type="match status" value="1"/>
</dbReference>
<keyword evidence="6" id="KW-0547">Nucleotide-binding</keyword>
<dbReference type="GO" id="GO:0016779">
    <property type="term" value="F:nucleotidyltransferase activity"/>
    <property type="evidence" value="ECO:0007669"/>
    <property type="project" value="UniProtKB-KW"/>
</dbReference>
<proteinExistence type="inferred from homology"/>
<dbReference type="AlphaFoldDB" id="X1IJN6"/>
<evidence type="ECO:0000256" key="5">
    <source>
        <dbReference type="ARBA" id="ARBA00022723"/>
    </source>
</evidence>
<protein>
    <recommendedName>
        <fullName evidence="10">Polymerase nucleotidyl transferase domain-containing protein</fullName>
    </recommendedName>
</protein>
<dbReference type="InterPro" id="IPR052038">
    <property type="entry name" value="Type-VII_TA_antitoxin"/>
</dbReference>
<dbReference type="Gene3D" id="3.30.460.10">
    <property type="entry name" value="Beta Polymerase, domain 2"/>
    <property type="match status" value="1"/>
</dbReference>
<comment type="cofactor">
    <cofactor evidence="1">
        <name>Mg(2+)</name>
        <dbReference type="ChEBI" id="CHEBI:18420"/>
    </cofactor>
</comment>
<keyword evidence="7" id="KW-0067">ATP-binding</keyword>
<evidence type="ECO:0000256" key="9">
    <source>
        <dbReference type="ARBA" id="ARBA00038276"/>
    </source>
</evidence>
<dbReference type="InterPro" id="IPR002934">
    <property type="entry name" value="Polymerase_NTP_transf_dom"/>
</dbReference>
<dbReference type="EMBL" id="BARU01017221">
    <property type="protein sequence ID" value="GAH57788.1"/>
    <property type="molecule type" value="Genomic_DNA"/>
</dbReference>
<evidence type="ECO:0000256" key="7">
    <source>
        <dbReference type="ARBA" id="ARBA00022840"/>
    </source>
</evidence>
<evidence type="ECO:0000256" key="3">
    <source>
        <dbReference type="ARBA" id="ARBA00022679"/>
    </source>
</evidence>
<evidence type="ECO:0000259" key="10">
    <source>
        <dbReference type="Pfam" id="PF01909"/>
    </source>
</evidence>
<evidence type="ECO:0000256" key="1">
    <source>
        <dbReference type="ARBA" id="ARBA00001946"/>
    </source>
</evidence>
<evidence type="ECO:0000256" key="8">
    <source>
        <dbReference type="ARBA" id="ARBA00022842"/>
    </source>
</evidence>
<dbReference type="PANTHER" id="PTHR33571">
    <property type="entry name" value="SSL8005 PROTEIN"/>
    <property type="match status" value="1"/>
</dbReference>
<sequence length="106" mass="12030">MTVAGKIEIPQDEIADFCRRWKITELAMFGSVLREDFGPESDVDVLVTFAPNPGWSIFDHLHMEEDLEAAFGRKVDLVSRQAIEESHNPIRRKVILESAKVIYVSA</sequence>
<evidence type="ECO:0000256" key="6">
    <source>
        <dbReference type="ARBA" id="ARBA00022741"/>
    </source>
</evidence>
<keyword evidence="8" id="KW-0460">Magnesium</keyword>
<keyword evidence="2" id="KW-1277">Toxin-antitoxin system</keyword>
<dbReference type="GO" id="GO:0046872">
    <property type="term" value="F:metal ion binding"/>
    <property type="evidence" value="ECO:0007669"/>
    <property type="project" value="UniProtKB-KW"/>
</dbReference>
<organism evidence="11">
    <name type="scientific">marine sediment metagenome</name>
    <dbReference type="NCBI Taxonomy" id="412755"/>
    <lineage>
        <taxon>unclassified sequences</taxon>
        <taxon>metagenomes</taxon>
        <taxon>ecological metagenomes</taxon>
    </lineage>
</organism>
<evidence type="ECO:0000256" key="4">
    <source>
        <dbReference type="ARBA" id="ARBA00022695"/>
    </source>
</evidence>
<dbReference type="PANTHER" id="PTHR33571:SF12">
    <property type="entry name" value="BSL3053 PROTEIN"/>
    <property type="match status" value="1"/>
</dbReference>
<comment type="similarity">
    <text evidence="9">Belongs to the MntA antitoxin family.</text>
</comment>
<dbReference type="CDD" id="cd05403">
    <property type="entry name" value="NT_KNTase_like"/>
    <property type="match status" value="1"/>
</dbReference>
<gene>
    <name evidence="11" type="ORF">S03H2_28581</name>
</gene>
<dbReference type="InterPro" id="IPR043519">
    <property type="entry name" value="NT_sf"/>
</dbReference>
<dbReference type="GO" id="GO:0005524">
    <property type="term" value="F:ATP binding"/>
    <property type="evidence" value="ECO:0007669"/>
    <property type="project" value="UniProtKB-KW"/>
</dbReference>
<reference evidence="11" key="1">
    <citation type="journal article" date="2014" name="Front. Microbiol.">
        <title>High frequency of phylogenetically diverse reductive dehalogenase-homologous genes in deep subseafloor sedimentary metagenomes.</title>
        <authorList>
            <person name="Kawai M."/>
            <person name="Futagami T."/>
            <person name="Toyoda A."/>
            <person name="Takaki Y."/>
            <person name="Nishi S."/>
            <person name="Hori S."/>
            <person name="Arai W."/>
            <person name="Tsubouchi T."/>
            <person name="Morono Y."/>
            <person name="Uchiyama I."/>
            <person name="Ito T."/>
            <person name="Fujiyama A."/>
            <person name="Inagaki F."/>
            <person name="Takami H."/>
        </authorList>
    </citation>
    <scope>NUCLEOTIDE SEQUENCE</scope>
    <source>
        <strain evidence="11">Expedition CK06-06</strain>
    </source>
</reference>
<name>X1IJN6_9ZZZZ</name>
<evidence type="ECO:0000313" key="11">
    <source>
        <dbReference type="EMBL" id="GAH57788.1"/>
    </source>
</evidence>
<evidence type="ECO:0000256" key="2">
    <source>
        <dbReference type="ARBA" id="ARBA00022649"/>
    </source>
</evidence>
<keyword evidence="3" id="KW-0808">Transferase</keyword>
<keyword evidence="5" id="KW-0479">Metal-binding</keyword>
<dbReference type="Pfam" id="PF01909">
    <property type="entry name" value="NTP_transf_2"/>
    <property type="match status" value="1"/>
</dbReference>
<feature type="domain" description="Polymerase nucleotidyl transferase" evidence="10">
    <location>
        <begin position="16"/>
        <end position="100"/>
    </location>
</feature>
<comment type="caution">
    <text evidence="11">The sequence shown here is derived from an EMBL/GenBank/DDBJ whole genome shotgun (WGS) entry which is preliminary data.</text>
</comment>
<keyword evidence="4" id="KW-0548">Nucleotidyltransferase</keyword>